<evidence type="ECO:0000313" key="2">
    <source>
        <dbReference type="Proteomes" id="UP001215151"/>
    </source>
</evidence>
<gene>
    <name evidence="1" type="ORF">ONZ51_g10317</name>
</gene>
<reference evidence="1" key="1">
    <citation type="submission" date="2022-11" db="EMBL/GenBank/DDBJ databases">
        <title>Genome Sequence of Cubamyces cubensis.</title>
        <authorList>
            <person name="Buettner E."/>
        </authorList>
    </citation>
    <scope>NUCLEOTIDE SEQUENCE</scope>
    <source>
        <strain evidence="1">MPL-01</strain>
    </source>
</reference>
<keyword evidence="2" id="KW-1185">Reference proteome</keyword>
<dbReference type="AlphaFoldDB" id="A0AAD7X6U5"/>
<comment type="caution">
    <text evidence="1">The sequence shown here is derived from an EMBL/GenBank/DDBJ whole genome shotgun (WGS) entry which is preliminary data.</text>
</comment>
<dbReference type="Proteomes" id="UP001215151">
    <property type="component" value="Unassembled WGS sequence"/>
</dbReference>
<name>A0AAD7X6U5_9APHY</name>
<accession>A0AAD7X6U5</accession>
<organism evidence="1 2">
    <name type="scientific">Trametes cubensis</name>
    <dbReference type="NCBI Taxonomy" id="1111947"/>
    <lineage>
        <taxon>Eukaryota</taxon>
        <taxon>Fungi</taxon>
        <taxon>Dikarya</taxon>
        <taxon>Basidiomycota</taxon>
        <taxon>Agaricomycotina</taxon>
        <taxon>Agaricomycetes</taxon>
        <taxon>Polyporales</taxon>
        <taxon>Polyporaceae</taxon>
        <taxon>Trametes</taxon>
    </lineage>
</organism>
<sequence>MAHSSKNGPACLDLTGPATVRLRACLPILAGSEATQGMIAGIRAEARLPEFIITRKTSRTHYGTRTDLSNPSCNPRPLRKPCSCVQGHPSALPGLAALRLRHVNSSMVLKA</sequence>
<evidence type="ECO:0000313" key="1">
    <source>
        <dbReference type="EMBL" id="KAJ8463345.1"/>
    </source>
</evidence>
<protein>
    <submittedName>
        <fullName evidence="1">Uncharacterized protein</fullName>
    </submittedName>
</protein>
<proteinExistence type="predicted"/>
<dbReference type="EMBL" id="JAPEVG010000400">
    <property type="protein sequence ID" value="KAJ8463345.1"/>
    <property type="molecule type" value="Genomic_DNA"/>
</dbReference>